<gene>
    <name evidence="2" type="ORF">WMSIL1_LOCUS8342</name>
</gene>
<dbReference type="AlphaFoldDB" id="A0A564YPG4"/>
<evidence type="ECO:0000259" key="1">
    <source>
        <dbReference type="Pfam" id="PF17906"/>
    </source>
</evidence>
<sequence>MYTPNKDHIRHILLFQFHQGNTAGSAAKTLEDTYGNDVVNASPAEGGFRPHVSDRMTSG</sequence>
<proteinExistence type="predicted"/>
<dbReference type="InterPro" id="IPR041426">
    <property type="entry name" value="Mos1_HTH"/>
</dbReference>
<reference evidence="2 3" key="1">
    <citation type="submission" date="2019-07" db="EMBL/GenBank/DDBJ databases">
        <authorList>
            <person name="Jastrzebski P J."/>
            <person name="Paukszto L."/>
            <person name="Jastrzebski P J."/>
        </authorList>
    </citation>
    <scope>NUCLEOTIDE SEQUENCE [LARGE SCALE GENOMIC DNA]</scope>
    <source>
        <strain evidence="2 3">WMS-il1</strain>
    </source>
</reference>
<dbReference type="Pfam" id="PF17906">
    <property type="entry name" value="HTH_48"/>
    <property type="match status" value="1"/>
</dbReference>
<evidence type="ECO:0000313" key="3">
    <source>
        <dbReference type="Proteomes" id="UP000321570"/>
    </source>
</evidence>
<dbReference type="EMBL" id="CABIJS010000322">
    <property type="protein sequence ID" value="VUZ49086.1"/>
    <property type="molecule type" value="Genomic_DNA"/>
</dbReference>
<dbReference type="Gene3D" id="1.10.10.1450">
    <property type="match status" value="1"/>
</dbReference>
<keyword evidence="3" id="KW-1185">Reference proteome</keyword>
<organism evidence="2 3">
    <name type="scientific">Hymenolepis diminuta</name>
    <name type="common">Rat tapeworm</name>
    <dbReference type="NCBI Taxonomy" id="6216"/>
    <lineage>
        <taxon>Eukaryota</taxon>
        <taxon>Metazoa</taxon>
        <taxon>Spiralia</taxon>
        <taxon>Lophotrochozoa</taxon>
        <taxon>Platyhelminthes</taxon>
        <taxon>Cestoda</taxon>
        <taxon>Eucestoda</taxon>
        <taxon>Cyclophyllidea</taxon>
        <taxon>Hymenolepididae</taxon>
        <taxon>Hymenolepis</taxon>
    </lineage>
</organism>
<dbReference type="Proteomes" id="UP000321570">
    <property type="component" value="Unassembled WGS sequence"/>
</dbReference>
<feature type="domain" description="Mos1 transposase HTH" evidence="1">
    <location>
        <begin position="6"/>
        <end position="44"/>
    </location>
</feature>
<evidence type="ECO:0000313" key="2">
    <source>
        <dbReference type="EMBL" id="VUZ49086.1"/>
    </source>
</evidence>
<protein>
    <recommendedName>
        <fullName evidence="1">Mos1 transposase HTH domain-containing protein</fullName>
    </recommendedName>
</protein>
<name>A0A564YPG4_HYMDI</name>
<accession>A0A564YPG4</accession>